<keyword evidence="14 21" id="KW-0472">Membrane</keyword>
<dbReference type="EC" id="2.7.11.1" evidence="2"/>
<evidence type="ECO:0000256" key="15">
    <source>
        <dbReference type="ARBA" id="ARBA00023170"/>
    </source>
</evidence>
<feature type="chain" id="PRO_5042001768" description="non-specific serine/threonine protein kinase" evidence="22">
    <location>
        <begin position="28"/>
        <end position="1004"/>
    </location>
</feature>
<evidence type="ECO:0000259" key="23">
    <source>
        <dbReference type="PROSITE" id="PS50011"/>
    </source>
</evidence>
<dbReference type="InterPro" id="IPR021720">
    <property type="entry name" value="Malectin_dom"/>
</dbReference>
<keyword evidence="4" id="KW-0597">Phosphoprotein</keyword>
<evidence type="ECO:0000256" key="11">
    <source>
        <dbReference type="ARBA" id="ARBA00022777"/>
    </source>
</evidence>
<evidence type="ECO:0000256" key="22">
    <source>
        <dbReference type="SAM" id="SignalP"/>
    </source>
</evidence>
<dbReference type="FunFam" id="2.60.120.430:FF:000004">
    <property type="entry name" value="Putative leucine-rich repeat receptor-like serine/threonine-protein kinase"/>
    <property type="match status" value="1"/>
</dbReference>
<dbReference type="InterPro" id="IPR008271">
    <property type="entry name" value="Ser/Thr_kinase_AS"/>
</dbReference>
<dbReference type="InterPro" id="IPR032675">
    <property type="entry name" value="LRR_dom_sf"/>
</dbReference>
<keyword evidence="13 21" id="KW-1133">Transmembrane helix</keyword>
<evidence type="ECO:0000256" key="12">
    <source>
        <dbReference type="ARBA" id="ARBA00022840"/>
    </source>
</evidence>
<comment type="catalytic activity">
    <reaction evidence="18">
        <text>L-seryl-[protein] + ATP = O-phospho-L-seryl-[protein] + ADP + H(+)</text>
        <dbReference type="Rhea" id="RHEA:17989"/>
        <dbReference type="Rhea" id="RHEA-COMP:9863"/>
        <dbReference type="Rhea" id="RHEA-COMP:11604"/>
        <dbReference type="ChEBI" id="CHEBI:15378"/>
        <dbReference type="ChEBI" id="CHEBI:29999"/>
        <dbReference type="ChEBI" id="CHEBI:30616"/>
        <dbReference type="ChEBI" id="CHEBI:83421"/>
        <dbReference type="ChEBI" id="CHEBI:456216"/>
        <dbReference type="EC" id="2.7.11.1"/>
    </reaction>
</comment>
<dbReference type="PANTHER" id="PTHR48006">
    <property type="entry name" value="LEUCINE-RICH REPEAT-CONTAINING PROTEIN DDB_G0281931-RELATED"/>
    <property type="match status" value="1"/>
</dbReference>
<evidence type="ECO:0000256" key="4">
    <source>
        <dbReference type="ARBA" id="ARBA00022553"/>
    </source>
</evidence>
<proteinExistence type="predicted"/>
<dbReference type="FunFam" id="3.80.10.10:FF:000452">
    <property type="entry name" value="Probable LRR receptor-like serine/threonine-protein kinase RFK1"/>
    <property type="match status" value="1"/>
</dbReference>
<dbReference type="Gene3D" id="3.30.200.20">
    <property type="entry name" value="Phosphorylase Kinase, domain 1"/>
    <property type="match status" value="1"/>
</dbReference>
<keyword evidence="6" id="KW-0808">Transferase</keyword>
<dbReference type="Pfam" id="PF00560">
    <property type="entry name" value="LRR_1"/>
    <property type="match status" value="2"/>
</dbReference>
<dbReference type="SUPFAM" id="SSF52058">
    <property type="entry name" value="L domain-like"/>
    <property type="match status" value="1"/>
</dbReference>
<keyword evidence="9" id="KW-0677">Repeat</keyword>
<keyword evidence="16" id="KW-0325">Glycoprotein</keyword>
<evidence type="ECO:0000256" key="8">
    <source>
        <dbReference type="ARBA" id="ARBA00022729"/>
    </source>
</evidence>
<keyword evidence="10 19" id="KW-0547">Nucleotide-binding</keyword>
<keyword evidence="5" id="KW-0433">Leucine-rich repeat</keyword>
<dbReference type="GO" id="GO:0005524">
    <property type="term" value="F:ATP binding"/>
    <property type="evidence" value="ECO:0007669"/>
    <property type="project" value="UniProtKB-UniRule"/>
</dbReference>
<dbReference type="PROSITE" id="PS00107">
    <property type="entry name" value="PROTEIN_KINASE_ATP"/>
    <property type="match status" value="1"/>
</dbReference>
<evidence type="ECO:0000256" key="7">
    <source>
        <dbReference type="ARBA" id="ARBA00022692"/>
    </source>
</evidence>
<keyword evidence="11" id="KW-0418">Kinase</keyword>
<evidence type="ECO:0000256" key="9">
    <source>
        <dbReference type="ARBA" id="ARBA00022737"/>
    </source>
</evidence>
<keyword evidence="15" id="KW-0675">Receptor</keyword>
<feature type="binding site" evidence="19">
    <location>
        <position position="696"/>
    </location>
    <ligand>
        <name>ATP</name>
        <dbReference type="ChEBI" id="CHEBI:30616"/>
    </ligand>
</feature>
<dbReference type="InterPro" id="IPR001611">
    <property type="entry name" value="Leu-rich_rpt"/>
</dbReference>
<dbReference type="PROSITE" id="PS00108">
    <property type="entry name" value="PROTEIN_KINASE_ST"/>
    <property type="match status" value="1"/>
</dbReference>
<evidence type="ECO:0000256" key="2">
    <source>
        <dbReference type="ARBA" id="ARBA00012513"/>
    </source>
</evidence>
<evidence type="ECO:0000256" key="6">
    <source>
        <dbReference type="ARBA" id="ARBA00022679"/>
    </source>
</evidence>
<evidence type="ECO:0000256" key="19">
    <source>
        <dbReference type="PROSITE-ProRule" id="PRU10141"/>
    </source>
</evidence>
<evidence type="ECO:0000256" key="3">
    <source>
        <dbReference type="ARBA" id="ARBA00022527"/>
    </source>
</evidence>
<evidence type="ECO:0000256" key="1">
    <source>
        <dbReference type="ARBA" id="ARBA00004479"/>
    </source>
</evidence>
<feature type="region of interest" description="Disordered" evidence="20">
    <location>
        <begin position="975"/>
        <end position="1004"/>
    </location>
</feature>
<dbReference type="Gene3D" id="2.60.120.430">
    <property type="entry name" value="Galactose-binding lectin"/>
    <property type="match status" value="1"/>
</dbReference>
<dbReference type="PANTHER" id="PTHR48006:SF66">
    <property type="entry name" value="PROTEIN KINASE DOMAIN-CONTAINING PROTEIN"/>
    <property type="match status" value="1"/>
</dbReference>
<dbReference type="AlphaFoldDB" id="A0AAE1R9P0"/>
<feature type="compositionally biased region" description="Low complexity" evidence="20">
    <location>
        <begin position="983"/>
        <end position="1004"/>
    </location>
</feature>
<dbReference type="SUPFAM" id="SSF56112">
    <property type="entry name" value="Protein kinase-like (PK-like)"/>
    <property type="match status" value="1"/>
</dbReference>
<dbReference type="SMART" id="SM00220">
    <property type="entry name" value="S_TKc"/>
    <property type="match status" value="1"/>
</dbReference>
<keyword evidence="7 21" id="KW-0812">Transmembrane</keyword>
<evidence type="ECO:0000256" key="13">
    <source>
        <dbReference type="ARBA" id="ARBA00022989"/>
    </source>
</evidence>
<evidence type="ECO:0000256" key="20">
    <source>
        <dbReference type="SAM" id="MobiDB-lite"/>
    </source>
</evidence>
<dbReference type="InterPro" id="IPR017441">
    <property type="entry name" value="Protein_kinase_ATP_BS"/>
</dbReference>
<reference evidence="24" key="1">
    <citation type="submission" date="2023-12" db="EMBL/GenBank/DDBJ databases">
        <title>Genome assembly of Anisodus tanguticus.</title>
        <authorList>
            <person name="Wang Y.-J."/>
        </authorList>
    </citation>
    <scope>NUCLEOTIDE SEQUENCE</scope>
    <source>
        <strain evidence="24">KB-2021</strain>
        <tissue evidence="24">Leaf</tissue>
    </source>
</reference>
<dbReference type="Gene3D" id="3.80.10.10">
    <property type="entry name" value="Ribonuclease Inhibitor"/>
    <property type="match status" value="3"/>
</dbReference>
<dbReference type="InterPro" id="IPR011009">
    <property type="entry name" value="Kinase-like_dom_sf"/>
</dbReference>
<dbReference type="CDD" id="cd14066">
    <property type="entry name" value="STKc_IRAK"/>
    <property type="match status" value="1"/>
</dbReference>
<evidence type="ECO:0000256" key="18">
    <source>
        <dbReference type="ARBA" id="ARBA00048679"/>
    </source>
</evidence>
<dbReference type="InterPro" id="IPR000719">
    <property type="entry name" value="Prot_kinase_dom"/>
</dbReference>
<dbReference type="Gene3D" id="1.10.510.10">
    <property type="entry name" value="Transferase(Phosphotransferase) domain 1"/>
    <property type="match status" value="1"/>
</dbReference>
<comment type="subcellular location">
    <subcellularLocation>
        <location evidence="1">Membrane</location>
        <topology evidence="1">Single-pass type I membrane protein</topology>
    </subcellularLocation>
</comment>
<accession>A0AAE1R9P0</accession>
<evidence type="ECO:0000313" key="25">
    <source>
        <dbReference type="Proteomes" id="UP001291623"/>
    </source>
</evidence>
<name>A0AAE1R9P0_9SOLA</name>
<feature type="domain" description="Protein kinase" evidence="23">
    <location>
        <begin position="668"/>
        <end position="943"/>
    </location>
</feature>
<dbReference type="PROSITE" id="PS51450">
    <property type="entry name" value="LRR"/>
    <property type="match status" value="1"/>
</dbReference>
<keyword evidence="25" id="KW-1185">Reference proteome</keyword>
<protein>
    <recommendedName>
        <fullName evidence="2">non-specific serine/threonine protein kinase</fullName>
        <ecNumber evidence="2">2.7.11.1</ecNumber>
    </recommendedName>
</protein>
<organism evidence="24 25">
    <name type="scientific">Anisodus tanguticus</name>
    <dbReference type="NCBI Taxonomy" id="243964"/>
    <lineage>
        <taxon>Eukaryota</taxon>
        <taxon>Viridiplantae</taxon>
        <taxon>Streptophyta</taxon>
        <taxon>Embryophyta</taxon>
        <taxon>Tracheophyta</taxon>
        <taxon>Spermatophyta</taxon>
        <taxon>Magnoliopsida</taxon>
        <taxon>eudicotyledons</taxon>
        <taxon>Gunneridae</taxon>
        <taxon>Pentapetalae</taxon>
        <taxon>asterids</taxon>
        <taxon>lamiids</taxon>
        <taxon>Solanales</taxon>
        <taxon>Solanaceae</taxon>
        <taxon>Solanoideae</taxon>
        <taxon>Hyoscyameae</taxon>
        <taxon>Anisodus</taxon>
    </lineage>
</organism>
<dbReference type="InterPro" id="IPR051824">
    <property type="entry name" value="LRR_Rcpt-Like_S/T_Kinase"/>
</dbReference>
<evidence type="ECO:0000256" key="10">
    <source>
        <dbReference type="ARBA" id="ARBA00022741"/>
    </source>
</evidence>
<dbReference type="FunFam" id="3.30.200.20:FF:000217">
    <property type="entry name" value="probable LRR receptor-like serine/threonine-protein kinase At1g53430"/>
    <property type="match status" value="1"/>
</dbReference>
<dbReference type="Pfam" id="PF11721">
    <property type="entry name" value="Malectin"/>
    <property type="match status" value="1"/>
</dbReference>
<dbReference type="Pfam" id="PF00069">
    <property type="entry name" value="Pkinase"/>
    <property type="match status" value="1"/>
</dbReference>
<keyword evidence="12 19" id="KW-0067">ATP-binding</keyword>
<gene>
    <name evidence="24" type="ORF">RND71_033625</name>
</gene>
<dbReference type="GO" id="GO:0004674">
    <property type="term" value="F:protein serine/threonine kinase activity"/>
    <property type="evidence" value="ECO:0007669"/>
    <property type="project" value="UniProtKB-KW"/>
</dbReference>
<keyword evidence="3" id="KW-0723">Serine/threonine-protein kinase</keyword>
<evidence type="ECO:0000313" key="24">
    <source>
        <dbReference type="EMBL" id="KAK4347286.1"/>
    </source>
</evidence>
<dbReference type="FunFam" id="1.10.510.10:FF:000044">
    <property type="entry name" value="Putative LRR receptor-like serine/threonine-protein kinase"/>
    <property type="match status" value="1"/>
</dbReference>
<dbReference type="PROSITE" id="PS50011">
    <property type="entry name" value="PROTEIN_KINASE_DOM"/>
    <property type="match status" value="1"/>
</dbReference>
<evidence type="ECO:0000256" key="16">
    <source>
        <dbReference type="ARBA" id="ARBA00023180"/>
    </source>
</evidence>
<comment type="caution">
    <text evidence="24">The sequence shown here is derived from an EMBL/GenBank/DDBJ whole genome shotgun (WGS) entry which is preliminary data.</text>
</comment>
<dbReference type="Proteomes" id="UP001291623">
    <property type="component" value="Unassembled WGS sequence"/>
</dbReference>
<evidence type="ECO:0000256" key="17">
    <source>
        <dbReference type="ARBA" id="ARBA00047899"/>
    </source>
</evidence>
<dbReference type="GO" id="GO:0016020">
    <property type="term" value="C:membrane"/>
    <property type="evidence" value="ECO:0007669"/>
    <property type="project" value="UniProtKB-SubCell"/>
</dbReference>
<keyword evidence="8 22" id="KW-0732">Signal</keyword>
<evidence type="ECO:0000256" key="14">
    <source>
        <dbReference type="ARBA" id="ARBA00023136"/>
    </source>
</evidence>
<dbReference type="EMBL" id="JAVYJV010000018">
    <property type="protein sequence ID" value="KAK4347286.1"/>
    <property type="molecule type" value="Genomic_DNA"/>
</dbReference>
<sequence>MSSSAFYISSFLLITFSLSLISETIQAQSNGRLLPQEEKNALKEIAEQLGKKDWDFDLNPCDGNTNWTTRKSNSFYYNDVTCNCSIPDGFCHVESLSIRGQDLAGVLPASLAKLSYLKTIDLNRNYLSGTIPPEWVSTKLEVMAISNNRLSGPVPEFIGNMTSLVKLSLETNLFNGSLPAEIGKLVNLEMLSLIANNFTGEWPVELNNLTKLTELRISSNRFVGKLPNFESWKNLQFVEIQGSGFEGPVPQSVSVLTSLIELRISDLTGGASEFPPLRNMTGMTKLLLRRCNIHGKIPDFVADMSKLQFLDLSFNKLEGGIANLRSLTNLEGTYLTGNAFVGPIPEWITSRSTGYGIDLSYNKFDKSSEPSTCQDGLNLYRSFKGGNFVDNGKCLSTKPCSEEKYSLHINCGGHKVIIGNTTYEADEDSAGAAKFVHWKGNWGSSSTGHFWGRNVTLDNYKANNLSSIKGDQSQLYMTARLSPLSLTYFARCLANGSYTLTLHFAEIVYRDNRSFQSLGRRVFDVYIQDELKLKDFDIERVAGGVDKVLKEKFIVTVKDKTVEVRFQYAGKGTTSIPSRGSYGPLVSAISVEANFEPPSAQETSSNQKKKILIVAGAVTSSLALILMIFFVSWRKTRSGKLMAQELRGLDLQTGIFTFRQIKAATSNFDAANKLGEGGFGSVYKGTLADSTIIAVKQLSSKSRQGNREFVNEIGMMSGLRHPNLVRLYGCCVERKQYLLVYEYMENNSLSHALFGPEECRPKLDWPTRQKICGGIAKGLAFLHEESPLKIVHRDIKPTNVLLDKDLNPKISDFGLAKLHEEEKTHITTRVAGTIGYMAPEYALWGYLTHKADVYSFGVVVLELVAGKSNMKYHPDENYVCLLDWALVLQRKGKFLELVDPRLGSDFNEEEALRMIKVALLCINPSPALRPNMSTVVNMLEGRLDVDESNLDSNVHDDEFNIQGLRDKFDEMQVNSSENQSLFRSTDTMDTDRSSSTFPSTSTSK</sequence>
<comment type="catalytic activity">
    <reaction evidence="17">
        <text>L-threonyl-[protein] + ATP = O-phospho-L-threonyl-[protein] + ADP + H(+)</text>
        <dbReference type="Rhea" id="RHEA:46608"/>
        <dbReference type="Rhea" id="RHEA-COMP:11060"/>
        <dbReference type="Rhea" id="RHEA-COMP:11605"/>
        <dbReference type="ChEBI" id="CHEBI:15378"/>
        <dbReference type="ChEBI" id="CHEBI:30013"/>
        <dbReference type="ChEBI" id="CHEBI:30616"/>
        <dbReference type="ChEBI" id="CHEBI:61977"/>
        <dbReference type="ChEBI" id="CHEBI:456216"/>
        <dbReference type="EC" id="2.7.11.1"/>
    </reaction>
</comment>
<feature type="transmembrane region" description="Helical" evidence="21">
    <location>
        <begin position="611"/>
        <end position="633"/>
    </location>
</feature>
<evidence type="ECO:0000256" key="21">
    <source>
        <dbReference type="SAM" id="Phobius"/>
    </source>
</evidence>
<evidence type="ECO:0000256" key="5">
    <source>
        <dbReference type="ARBA" id="ARBA00022614"/>
    </source>
</evidence>
<feature type="signal peptide" evidence="22">
    <location>
        <begin position="1"/>
        <end position="27"/>
    </location>
</feature>